<evidence type="ECO:0000256" key="1">
    <source>
        <dbReference type="ARBA" id="ARBA00004418"/>
    </source>
</evidence>
<dbReference type="InterPro" id="IPR031811">
    <property type="entry name" value="ALGX/ALGJ_SGNH-like"/>
</dbReference>
<dbReference type="GO" id="GO:0016740">
    <property type="term" value="F:transferase activity"/>
    <property type="evidence" value="ECO:0007669"/>
    <property type="project" value="UniProtKB-KW"/>
</dbReference>
<dbReference type="Pfam" id="PF16822">
    <property type="entry name" value="ALGX"/>
    <property type="match status" value="1"/>
</dbReference>
<accession>A0A9D1PKP0</accession>
<dbReference type="GO" id="GO:0042121">
    <property type="term" value="P:alginic acid biosynthetic process"/>
    <property type="evidence" value="ECO:0007669"/>
    <property type="project" value="UniProtKB-KW"/>
</dbReference>
<gene>
    <name evidence="8" type="ORF">H9746_08485</name>
</gene>
<evidence type="ECO:0000256" key="4">
    <source>
        <dbReference type="ARBA" id="ARBA00022729"/>
    </source>
</evidence>
<reference evidence="8" key="2">
    <citation type="submission" date="2021-04" db="EMBL/GenBank/DDBJ databases">
        <authorList>
            <person name="Gilroy R."/>
        </authorList>
    </citation>
    <scope>NUCLEOTIDE SEQUENCE</scope>
    <source>
        <strain evidence="8">CHK193-4272</strain>
    </source>
</reference>
<keyword evidence="3" id="KW-0808">Transferase</keyword>
<evidence type="ECO:0000313" key="9">
    <source>
        <dbReference type="Proteomes" id="UP000886808"/>
    </source>
</evidence>
<comment type="subcellular location">
    <subcellularLocation>
        <location evidence="1">Periplasm</location>
    </subcellularLocation>
</comment>
<dbReference type="Proteomes" id="UP000886808">
    <property type="component" value="Unassembled WGS sequence"/>
</dbReference>
<dbReference type="AlphaFoldDB" id="A0A9D1PKP0"/>
<evidence type="ECO:0000256" key="5">
    <source>
        <dbReference type="ARBA" id="ARBA00022764"/>
    </source>
</evidence>
<comment type="caution">
    <text evidence="8">The sequence shown here is derived from an EMBL/GenBank/DDBJ whole genome shotgun (WGS) entry which is preliminary data.</text>
</comment>
<organism evidence="8 9">
    <name type="scientific">Candidatus Butyricicoccus avistercoris</name>
    <dbReference type="NCBI Taxonomy" id="2838518"/>
    <lineage>
        <taxon>Bacteria</taxon>
        <taxon>Bacillati</taxon>
        <taxon>Bacillota</taxon>
        <taxon>Clostridia</taxon>
        <taxon>Eubacteriales</taxon>
        <taxon>Butyricicoccaceae</taxon>
        <taxon>Butyricicoccus</taxon>
    </lineage>
</organism>
<comment type="pathway">
    <text evidence="2">Glycan biosynthesis; alginate biosynthesis.</text>
</comment>
<sequence>MPKEITSFYENRILETKPELSIQSLANGDYFTGWDSYFSDHIVGRTTLLKLYSGIQLALPRVEVNNVIESDTGALLNSTAQEVFNIDFEKQNMDNKTEMIKNIAEYVQNSGAIYCYVGVPEQRYIYYDEYPEYMKMGTKLVTYAEERIFDALKDTNAIAVNMRPVFESLENPKDYYLSIDTHYNFDGALLTYRTLMQKINERLETPMKIYSDDELVFHVSESELIGAQSRAVCNLQSRKEYIKWAEPAQSVEFTRMDNGAESEPFVYKQGNAQFSAYGDYMSGDMGETIIKTNQTDKPKVLMYGDSFTNPLETLIYASCSEFRSLDFRHYDDMTLYEYIDMYKPDIVIAVRDNISYNMSEGNGQYC</sequence>
<evidence type="ECO:0000256" key="6">
    <source>
        <dbReference type="ARBA" id="ARBA00022841"/>
    </source>
</evidence>
<evidence type="ECO:0000313" key="8">
    <source>
        <dbReference type="EMBL" id="HIV62857.1"/>
    </source>
</evidence>
<protein>
    <recommendedName>
        <fullName evidence="7">AlgX/AlgJ SGNH hydrolase-like domain-containing protein</fullName>
    </recommendedName>
</protein>
<keyword evidence="5" id="KW-0574">Periplasm</keyword>
<reference evidence="8" key="1">
    <citation type="journal article" date="2021" name="PeerJ">
        <title>Extensive microbial diversity within the chicken gut microbiome revealed by metagenomics and culture.</title>
        <authorList>
            <person name="Gilroy R."/>
            <person name="Ravi A."/>
            <person name="Getino M."/>
            <person name="Pursley I."/>
            <person name="Horton D.L."/>
            <person name="Alikhan N.F."/>
            <person name="Baker D."/>
            <person name="Gharbi K."/>
            <person name="Hall N."/>
            <person name="Watson M."/>
            <person name="Adriaenssens E.M."/>
            <person name="Foster-Nyarko E."/>
            <person name="Jarju S."/>
            <person name="Secka A."/>
            <person name="Antonio M."/>
            <person name="Oren A."/>
            <person name="Chaudhuri R.R."/>
            <person name="La Ragione R."/>
            <person name="Hildebrand F."/>
            <person name="Pallen M.J."/>
        </authorList>
    </citation>
    <scope>NUCLEOTIDE SEQUENCE</scope>
    <source>
        <strain evidence="8">CHK193-4272</strain>
    </source>
</reference>
<evidence type="ECO:0000256" key="3">
    <source>
        <dbReference type="ARBA" id="ARBA00022679"/>
    </source>
</evidence>
<proteinExistence type="predicted"/>
<keyword evidence="4" id="KW-0732">Signal</keyword>
<feature type="domain" description="AlgX/AlgJ SGNH hydrolase-like" evidence="7">
    <location>
        <begin position="89"/>
        <end position="203"/>
    </location>
</feature>
<name>A0A9D1PKP0_9FIRM</name>
<dbReference type="EMBL" id="DXIE01000049">
    <property type="protein sequence ID" value="HIV62857.1"/>
    <property type="molecule type" value="Genomic_DNA"/>
</dbReference>
<dbReference type="GO" id="GO:0042597">
    <property type="term" value="C:periplasmic space"/>
    <property type="evidence" value="ECO:0007669"/>
    <property type="project" value="UniProtKB-SubCell"/>
</dbReference>
<evidence type="ECO:0000256" key="2">
    <source>
        <dbReference type="ARBA" id="ARBA00005182"/>
    </source>
</evidence>
<keyword evidence="6" id="KW-0016">Alginate biosynthesis</keyword>
<evidence type="ECO:0000259" key="7">
    <source>
        <dbReference type="Pfam" id="PF16822"/>
    </source>
</evidence>